<evidence type="ECO:0008006" key="3">
    <source>
        <dbReference type="Google" id="ProtNLM"/>
    </source>
</evidence>
<organism evidence="1 2">
    <name type="scientific">Lutimonas vermicola</name>
    <dbReference type="NCBI Taxonomy" id="414288"/>
    <lineage>
        <taxon>Bacteria</taxon>
        <taxon>Pseudomonadati</taxon>
        <taxon>Bacteroidota</taxon>
        <taxon>Flavobacteriia</taxon>
        <taxon>Flavobacteriales</taxon>
        <taxon>Flavobacteriaceae</taxon>
        <taxon>Lutimonas</taxon>
    </lineage>
</organism>
<protein>
    <recommendedName>
        <fullName evidence="3">TonB C-terminal domain-containing protein</fullName>
    </recommendedName>
</protein>
<sequence length="161" mass="18292">MFFRRVILISIIVVTYSCDFISPKKTTLRNAELLDTLIDYNEVDVYPLFLDCNNCDSSEKQNLCFEMELLRRLQSYAKKSHLGSSVRVSDTVMVDILVNTEGKISIVDIHQNPETQRQIPELDSLLFKSIASLPATVQPSLKRGIPVNSMFKLPIVISPKE</sequence>
<dbReference type="RefSeq" id="WP_342160388.1">
    <property type="nucleotide sequence ID" value="NZ_JBCDNA010000002.1"/>
</dbReference>
<dbReference type="PROSITE" id="PS51257">
    <property type="entry name" value="PROKAR_LIPOPROTEIN"/>
    <property type="match status" value="1"/>
</dbReference>
<proteinExistence type="predicted"/>
<evidence type="ECO:0000313" key="2">
    <source>
        <dbReference type="Proteomes" id="UP001474120"/>
    </source>
</evidence>
<dbReference type="EMBL" id="JBCDNA010000002">
    <property type="protein sequence ID" value="MEL4456293.1"/>
    <property type="molecule type" value="Genomic_DNA"/>
</dbReference>
<name>A0ABU9L1G5_9FLAO</name>
<keyword evidence="2" id="KW-1185">Reference proteome</keyword>
<accession>A0ABU9L1G5</accession>
<evidence type="ECO:0000313" key="1">
    <source>
        <dbReference type="EMBL" id="MEL4456293.1"/>
    </source>
</evidence>
<reference evidence="1 2" key="1">
    <citation type="submission" date="2024-04" db="EMBL/GenBank/DDBJ databases">
        <title>whole genome sequencing of Lutimonas vermicola strain IMCC1616.</title>
        <authorList>
            <person name="Bae S.S."/>
        </authorList>
    </citation>
    <scope>NUCLEOTIDE SEQUENCE [LARGE SCALE GENOMIC DNA]</scope>
    <source>
        <strain evidence="1 2">IMCC1616</strain>
    </source>
</reference>
<comment type="caution">
    <text evidence="1">The sequence shown here is derived from an EMBL/GenBank/DDBJ whole genome shotgun (WGS) entry which is preliminary data.</text>
</comment>
<dbReference type="Proteomes" id="UP001474120">
    <property type="component" value="Unassembled WGS sequence"/>
</dbReference>
<gene>
    <name evidence="1" type="ORF">AABB81_10330</name>
</gene>